<evidence type="ECO:0000256" key="1">
    <source>
        <dbReference type="ARBA" id="ARBA00022801"/>
    </source>
</evidence>
<evidence type="ECO:0000313" key="4">
    <source>
        <dbReference type="Proteomes" id="UP001220324"/>
    </source>
</evidence>
<proteinExistence type="predicted"/>
<feature type="domain" description="Alpha/beta hydrolase fold-3" evidence="2">
    <location>
        <begin position="86"/>
        <end position="292"/>
    </location>
</feature>
<gene>
    <name evidence="3" type="ORF">N7494_009577</name>
</gene>
<dbReference type="GO" id="GO:0016787">
    <property type="term" value="F:hydrolase activity"/>
    <property type="evidence" value="ECO:0007669"/>
    <property type="project" value="UniProtKB-KW"/>
</dbReference>
<dbReference type="Pfam" id="PF07859">
    <property type="entry name" value="Abhydrolase_3"/>
    <property type="match status" value="1"/>
</dbReference>
<sequence>MSLQYDSEFVEEAGPMLQQLAQFKKPALHDVATRRAMTASMTSALPPIPNNMEKIIYHIPSEDGYKVTVYHFRNRHQPQAGGDPAILHIHGGGYISLSAEQCSVPHIRSVSSTGVQILTIDYRLAPDHPYPAPLNDCWAVLKWLHANASQLSIDPARIAVMGESAGGGLAAALTLLARDEALSPPIAKQILIYPMIDDRTNSNHAGQLAFWDGVDNLTGWSAYLGPDVGTEEISFYAAPSRVESVEGLPPLYMDCGQLDIFVHEGLDYVRRFVAANIPTEYHLYPGLPHGFEAMAPSISLTKKAIANRERAMTSF</sequence>
<dbReference type="GO" id="GO:0017000">
    <property type="term" value="P:antibiotic biosynthetic process"/>
    <property type="evidence" value="ECO:0007669"/>
    <property type="project" value="UniProtKB-ARBA"/>
</dbReference>
<dbReference type="EMBL" id="JAQIZZ010000007">
    <property type="protein sequence ID" value="KAJ5533025.1"/>
    <property type="molecule type" value="Genomic_DNA"/>
</dbReference>
<accession>A0AAD6CQM4</accession>
<dbReference type="GO" id="GO:0072330">
    <property type="term" value="P:monocarboxylic acid biosynthetic process"/>
    <property type="evidence" value="ECO:0007669"/>
    <property type="project" value="UniProtKB-ARBA"/>
</dbReference>
<evidence type="ECO:0000313" key="3">
    <source>
        <dbReference type="EMBL" id="KAJ5533025.1"/>
    </source>
</evidence>
<dbReference type="InterPro" id="IPR050300">
    <property type="entry name" value="GDXG_lipolytic_enzyme"/>
</dbReference>
<comment type="caution">
    <text evidence="3">The sequence shown here is derived from an EMBL/GenBank/DDBJ whole genome shotgun (WGS) entry which is preliminary data.</text>
</comment>
<keyword evidence="1" id="KW-0378">Hydrolase</keyword>
<keyword evidence="4" id="KW-1185">Reference proteome</keyword>
<dbReference type="PANTHER" id="PTHR48081:SF8">
    <property type="entry name" value="ALPHA_BETA HYDROLASE FOLD-3 DOMAIN-CONTAINING PROTEIN-RELATED"/>
    <property type="match status" value="1"/>
</dbReference>
<reference evidence="3 4" key="1">
    <citation type="journal article" date="2023" name="IMA Fungus">
        <title>Comparative genomic study of the Penicillium genus elucidates a diverse pangenome and 15 lateral gene transfer events.</title>
        <authorList>
            <person name="Petersen C."/>
            <person name="Sorensen T."/>
            <person name="Nielsen M.R."/>
            <person name="Sondergaard T.E."/>
            <person name="Sorensen J.L."/>
            <person name="Fitzpatrick D.A."/>
            <person name="Frisvad J.C."/>
            <person name="Nielsen K.L."/>
        </authorList>
    </citation>
    <scope>NUCLEOTIDE SEQUENCE [LARGE SCALE GENOMIC DNA]</scope>
    <source>
        <strain evidence="3 4">IBT 35679</strain>
    </source>
</reference>
<protein>
    <recommendedName>
        <fullName evidence="2">Alpha/beta hydrolase fold-3 domain-containing protein</fullName>
    </recommendedName>
</protein>
<dbReference type="SUPFAM" id="SSF53474">
    <property type="entry name" value="alpha/beta-Hydrolases"/>
    <property type="match status" value="1"/>
</dbReference>
<dbReference type="PANTHER" id="PTHR48081">
    <property type="entry name" value="AB HYDROLASE SUPERFAMILY PROTEIN C4A8.06C"/>
    <property type="match status" value="1"/>
</dbReference>
<evidence type="ECO:0000259" key="2">
    <source>
        <dbReference type="Pfam" id="PF07859"/>
    </source>
</evidence>
<organism evidence="3 4">
    <name type="scientific">Penicillium frequentans</name>
    <dbReference type="NCBI Taxonomy" id="3151616"/>
    <lineage>
        <taxon>Eukaryota</taxon>
        <taxon>Fungi</taxon>
        <taxon>Dikarya</taxon>
        <taxon>Ascomycota</taxon>
        <taxon>Pezizomycotina</taxon>
        <taxon>Eurotiomycetes</taxon>
        <taxon>Eurotiomycetidae</taxon>
        <taxon>Eurotiales</taxon>
        <taxon>Aspergillaceae</taxon>
        <taxon>Penicillium</taxon>
    </lineage>
</organism>
<dbReference type="AlphaFoldDB" id="A0AAD6CQM4"/>
<dbReference type="Proteomes" id="UP001220324">
    <property type="component" value="Unassembled WGS sequence"/>
</dbReference>
<dbReference type="Gene3D" id="3.40.50.1820">
    <property type="entry name" value="alpha/beta hydrolase"/>
    <property type="match status" value="1"/>
</dbReference>
<dbReference type="InterPro" id="IPR013094">
    <property type="entry name" value="AB_hydrolase_3"/>
</dbReference>
<dbReference type="InterPro" id="IPR029058">
    <property type="entry name" value="AB_hydrolase_fold"/>
</dbReference>
<name>A0AAD6CQM4_9EURO</name>